<evidence type="ECO:0000313" key="2">
    <source>
        <dbReference type="Proteomes" id="UP000257109"/>
    </source>
</evidence>
<feature type="non-terminal residue" evidence="1">
    <location>
        <position position="1"/>
    </location>
</feature>
<dbReference type="EMBL" id="QJKJ01005957">
    <property type="protein sequence ID" value="RDX88374.1"/>
    <property type="molecule type" value="Genomic_DNA"/>
</dbReference>
<gene>
    <name evidence="1" type="ORF">CR513_30044</name>
</gene>
<comment type="caution">
    <text evidence="1">The sequence shown here is derived from an EMBL/GenBank/DDBJ whole genome shotgun (WGS) entry which is preliminary data.</text>
</comment>
<protein>
    <submittedName>
        <fullName evidence="1">Uncharacterized protein</fullName>
    </submittedName>
</protein>
<proteinExistence type="predicted"/>
<dbReference type="Gene3D" id="3.30.420.10">
    <property type="entry name" value="Ribonuclease H-like superfamily/Ribonuclease H"/>
    <property type="match status" value="1"/>
</dbReference>
<dbReference type="SUPFAM" id="SSF53098">
    <property type="entry name" value="Ribonuclease H-like"/>
    <property type="match status" value="1"/>
</dbReference>
<dbReference type="GO" id="GO:0003676">
    <property type="term" value="F:nucleic acid binding"/>
    <property type="evidence" value="ECO:0007669"/>
    <property type="project" value="InterPro"/>
</dbReference>
<dbReference type="PANTHER" id="PTHR35046">
    <property type="entry name" value="ZINC KNUCKLE (CCHC-TYPE) FAMILY PROTEIN"/>
    <property type="match status" value="1"/>
</dbReference>
<reference evidence="1" key="1">
    <citation type="submission" date="2018-05" db="EMBL/GenBank/DDBJ databases">
        <title>Draft genome of Mucuna pruriens seed.</title>
        <authorList>
            <person name="Nnadi N.E."/>
            <person name="Vos R."/>
            <person name="Hasami M.H."/>
            <person name="Devisetty U.K."/>
            <person name="Aguiy J.C."/>
        </authorList>
    </citation>
    <scope>NUCLEOTIDE SEQUENCE [LARGE SCALE GENOMIC DNA]</scope>
    <source>
        <strain evidence="1">JCA_2017</strain>
    </source>
</reference>
<name>A0A371GCU9_MUCPR</name>
<dbReference type="Proteomes" id="UP000257109">
    <property type="component" value="Unassembled WGS sequence"/>
</dbReference>
<dbReference type="OrthoDB" id="1935586at2759"/>
<dbReference type="InterPro" id="IPR012337">
    <property type="entry name" value="RNaseH-like_sf"/>
</dbReference>
<keyword evidence="2" id="KW-1185">Reference proteome</keyword>
<evidence type="ECO:0000313" key="1">
    <source>
        <dbReference type="EMBL" id="RDX88374.1"/>
    </source>
</evidence>
<sequence length="145" mass="16865">MVVNRFSKMTYFIHYHKVDDACHMANLFFREVVRLHGTPSFFVTFGGPFGVRLAPSYPSLPLVIRKWMDKLKYFVENSLRSWEEWLPYIKFAYNRVVSSTTSHSCFELVYGFNPLTPLDLLPLPDMASILNEDGLSKAQLVKKLH</sequence>
<dbReference type="InterPro" id="IPR036397">
    <property type="entry name" value="RNaseH_sf"/>
</dbReference>
<accession>A0A371GCU9</accession>
<organism evidence="1 2">
    <name type="scientific">Mucuna pruriens</name>
    <name type="common">Velvet bean</name>
    <name type="synonym">Dolichos pruriens</name>
    <dbReference type="NCBI Taxonomy" id="157652"/>
    <lineage>
        <taxon>Eukaryota</taxon>
        <taxon>Viridiplantae</taxon>
        <taxon>Streptophyta</taxon>
        <taxon>Embryophyta</taxon>
        <taxon>Tracheophyta</taxon>
        <taxon>Spermatophyta</taxon>
        <taxon>Magnoliopsida</taxon>
        <taxon>eudicotyledons</taxon>
        <taxon>Gunneridae</taxon>
        <taxon>Pentapetalae</taxon>
        <taxon>rosids</taxon>
        <taxon>fabids</taxon>
        <taxon>Fabales</taxon>
        <taxon>Fabaceae</taxon>
        <taxon>Papilionoideae</taxon>
        <taxon>50 kb inversion clade</taxon>
        <taxon>NPAAA clade</taxon>
        <taxon>indigoferoid/millettioid clade</taxon>
        <taxon>Phaseoleae</taxon>
        <taxon>Mucuna</taxon>
    </lineage>
</organism>
<dbReference type="PANTHER" id="PTHR35046:SF9">
    <property type="entry name" value="RNA-DIRECTED DNA POLYMERASE"/>
    <property type="match status" value="1"/>
</dbReference>
<dbReference type="AlphaFoldDB" id="A0A371GCU9"/>